<keyword evidence="2" id="KW-1185">Reference proteome</keyword>
<dbReference type="AlphaFoldDB" id="A0A3Q7F9Z2"/>
<protein>
    <submittedName>
        <fullName evidence="1">Uncharacterized protein</fullName>
    </submittedName>
</protein>
<accession>A0A3Q7F9Z2</accession>
<sequence length="161" mass="18620">MGSLRKEGGAKEVQVEIINLDEEIEKRSEKSVGEIRPLDVKYYEDNGLILDLKKLGETNYESAGIDFNAMFSDFLLEDEEKVMEFTPYEKEIINPPVVLSSTVSSLMELEKLMEIPPPNEGSSLATKANWDFELMEWIWSPYTYAEYLRYDKKNKIPHLVD</sequence>
<evidence type="ECO:0000313" key="2">
    <source>
        <dbReference type="Proteomes" id="UP000004994"/>
    </source>
</evidence>
<organism evidence="1">
    <name type="scientific">Solanum lycopersicum</name>
    <name type="common">Tomato</name>
    <name type="synonym">Lycopersicon esculentum</name>
    <dbReference type="NCBI Taxonomy" id="4081"/>
    <lineage>
        <taxon>Eukaryota</taxon>
        <taxon>Viridiplantae</taxon>
        <taxon>Streptophyta</taxon>
        <taxon>Embryophyta</taxon>
        <taxon>Tracheophyta</taxon>
        <taxon>Spermatophyta</taxon>
        <taxon>Magnoliopsida</taxon>
        <taxon>eudicotyledons</taxon>
        <taxon>Gunneridae</taxon>
        <taxon>Pentapetalae</taxon>
        <taxon>asterids</taxon>
        <taxon>lamiids</taxon>
        <taxon>Solanales</taxon>
        <taxon>Solanaceae</taxon>
        <taxon>Solanoideae</taxon>
        <taxon>Solaneae</taxon>
        <taxon>Solanum</taxon>
        <taxon>Solanum subgen. Lycopersicon</taxon>
    </lineage>
</organism>
<dbReference type="EnsemblPlants" id="Solyc02g085990.1.1">
    <property type="protein sequence ID" value="Solyc02g085990.1.1.1"/>
    <property type="gene ID" value="Solyc02g085990.1"/>
</dbReference>
<dbReference type="InParanoid" id="A0A3Q7F9Z2"/>
<dbReference type="Gramene" id="Solyc02g085990.1.1">
    <property type="protein sequence ID" value="Solyc02g085990.1.1.1"/>
    <property type="gene ID" value="Solyc02g085990.1"/>
</dbReference>
<dbReference type="Proteomes" id="UP000004994">
    <property type="component" value="Chromosome 2"/>
</dbReference>
<reference evidence="1" key="2">
    <citation type="submission" date="2019-01" db="UniProtKB">
        <authorList>
            <consortium name="EnsemblPlants"/>
        </authorList>
    </citation>
    <scope>IDENTIFICATION</scope>
    <source>
        <strain evidence="1">cv. Heinz 1706</strain>
    </source>
</reference>
<name>A0A3Q7F9Z2_SOLLC</name>
<reference evidence="1" key="1">
    <citation type="journal article" date="2012" name="Nature">
        <title>The tomato genome sequence provides insights into fleshy fruit evolution.</title>
        <authorList>
            <consortium name="Tomato Genome Consortium"/>
        </authorList>
    </citation>
    <scope>NUCLEOTIDE SEQUENCE [LARGE SCALE GENOMIC DNA]</scope>
    <source>
        <strain evidence="1">cv. Heinz 1706</strain>
    </source>
</reference>
<dbReference type="PaxDb" id="4081-Solyc02g085990.1.1"/>
<evidence type="ECO:0000313" key="1">
    <source>
        <dbReference type="EnsemblPlants" id="Solyc02g085990.1.1.1"/>
    </source>
</evidence>
<proteinExistence type="predicted"/>